<protein>
    <recommendedName>
        <fullName evidence="4">GS catalytic domain-containing protein</fullName>
    </recommendedName>
</protein>
<proteinExistence type="inferred from homology"/>
<dbReference type="PROSITE" id="PS51987">
    <property type="entry name" value="GS_CATALYTIC"/>
    <property type="match status" value="1"/>
</dbReference>
<organism evidence="5 6">
    <name type="scientific">Novosphingobium sediminis</name>
    <dbReference type="NCBI Taxonomy" id="707214"/>
    <lineage>
        <taxon>Bacteria</taxon>
        <taxon>Pseudomonadati</taxon>
        <taxon>Pseudomonadota</taxon>
        <taxon>Alphaproteobacteria</taxon>
        <taxon>Sphingomonadales</taxon>
        <taxon>Sphingomonadaceae</taxon>
        <taxon>Novosphingobium</taxon>
    </lineage>
</organism>
<dbReference type="Pfam" id="PF00120">
    <property type="entry name" value="Gln-synt_C"/>
    <property type="match status" value="1"/>
</dbReference>
<comment type="similarity">
    <text evidence="2 3">Belongs to the glutamine synthetase family.</text>
</comment>
<keyword evidence="6" id="KW-1185">Reference proteome</keyword>
<accession>A0A512AG17</accession>
<dbReference type="PANTHER" id="PTHR43785:SF12">
    <property type="entry name" value="TYPE-1 GLUTAMINE SYNTHETASE 2"/>
    <property type="match status" value="1"/>
</dbReference>
<dbReference type="SMART" id="SM01230">
    <property type="entry name" value="Gln-synt_C"/>
    <property type="match status" value="1"/>
</dbReference>
<dbReference type="InterPro" id="IPR014746">
    <property type="entry name" value="Gln_synth/guanido_kin_cat_dom"/>
</dbReference>
<name>A0A512AG17_9SPHN</name>
<sequence>MNRMSKIAPGEVRAEGFERCRILFADQLNLARGKYVPMSEASKGHARMCVGTFAVTYDKALVAAPGGGLLTGLPDMEVAFDPADLRPSWEANTQIALGSLRFQNEPFALCGRSALARAIEAWRARGLDPMVGIEMEAYVFQRGADGGWVPYDTPGAFVYGTGPFADPAGLIEEVWATAAACGIPIESINAEYDAPQFELTLRYADAMKAADDAFLFRQMAREVLYKRGYLLSFLPKPFAEKSGSGLHFNLSFMQKDGSNVFANDVASGQLSPTMQGAIAGMLHHHEALSAIMAPLTQSYARLQPASLSGYWANWGIDHRSVTVRVSAETGPAARIEHRLADCAASPYFAMAALLQAGLLGLENGYELPGEEVNDGLETISTDRHTPHDLGSALDALEADTVLSAAIGQELVDNFIAIKREEVRILEGKSAEEQTAYYLHYI</sequence>
<dbReference type="PANTHER" id="PTHR43785">
    <property type="entry name" value="GAMMA-GLUTAMYLPUTRESCINE SYNTHETASE"/>
    <property type="match status" value="1"/>
</dbReference>
<evidence type="ECO:0000256" key="1">
    <source>
        <dbReference type="ARBA" id="ARBA00022598"/>
    </source>
</evidence>
<evidence type="ECO:0000313" key="6">
    <source>
        <dbReference type="Proteomes" id="UP000321464"/>
    </source>
</evidence>
<evidence type="ECO:0000256" key="3">
    <source>
        <dbReference type="RuleBase" id="RU000384"/>
    </source>
</evidence>
<dbReference type="AlphaFoldDB" id="A0A512AG17"/>
<dbReference type="Gene3D" id="3.30.590.10">
    <property type="entry name" value="Glutamine synthetase/guanido kinase, catalytic domain"/>
    <property type="match status" value="1"/>
</dbReference>
<reference evidence="5 6" key="1">
    <citation type="submission" date="2019-07" db="EMBL/GenBank/DDBJ databases">
        <title>Whole genome shotgun sequence of Novosphingobium sediminis NBRC 106119.</title>
        <authorList>
            <person name="Hosoyama A."/>
            <person name="Uohara A."/>
            <person name="Ohji S."/>
            <person name="Ichikawa N."/>
        </authorList>
    </citation>
    <scope>NUCLEOTIDE SEQUENCE [LARGE SCALE GENOMIC DNA]</scope>
    <source>
        <strain evidence="5 6">NBRC 106119</strain>
    </source>
</reference>
<dbReference type="GO" id="GO:0004356">
    <property type="term" value="F:glutamine synthetase activity"/>
    <property type="evidence" value="ECO:0007669"/>
    <property type="project" value="InterPro"/>
</dbReference>
<gene>
    <name evidence="5" type="ORF">NSE01_04660</name>
</gene>
<feature type="domain" description="GS catalytic" evidence="4">
    <location>
        <begin position="111"/>
        <end position="441"/>
    </location>
</feature>
<evidence type="ECO:0000313" key="5">
    <source>
        <dbReference type="EMBL" id="GEN98633.1"/>
    </source>
</evidence>
<dbReference type="RefSeq" id="WP_147158002.1">
    <property type="nucleotide sequence ID" value="NZ_BJYR01000002.1"/>
</dbReference>
<evidence type="ECO:0000259" key="4">
    <source>
        <dbReference type="PROSITE" id="PS51987"/>
    </source>
</evidence>
<comment type="caution">
    <text evidence="5">The sequence shown here is derived from an EMBL/GenBank/DDBJ whole genome shotgun (WGS) entry which is preliminary data.</text>
</comment>
<dbReference type="EMBL" id="BJYR01000002">
    <property type="protein sequence ID" value="GEN98633.1"/>
    <property type="molecule type" value="Genomic_DNA"/>
</dbReference>
<evidence type="ECO:0000256" key="2">
    <source>
        <dbReference type="PROSITE-ProRule" id="PRU01331"/>
    </source>
</evidence>
<dbReference type="OrthoDB" id="9807095at2"/>
<keyword evidence="1" id="KW-0436">Ligase</keyword>
<dbReference type="InterPro" id="IPR008146">
    <property type="entry name" value="Gln_synth_cat_dom"/>
</dbReference>
<dbReference type="SUPFAM" id="SSF55931">
    <property type="entry name" value="Glutamine synthetase/guanido kinase"/>
    <property type="match status" value="1"/>
</dbReference>
<dbReference type="Proteomes" id="UP000321464">
    <property type="component" value="Unassembled WGS sequence"/>
</dbReference>